<feature type="region of interest" description="Disordered" evidence="13">
    <location>
        <begin position="73"/>
        <end position="101"/>
    </location>
</feature>
<dbReference type="PANTHER" id="PTHR31598">
    <property type="entry name" value="IQ DOMAIN-CONTAINING PROTEIN D"/>
    <property type="match status" value="1"/>
</dbReference>
<dbReference type="InterPro" id="IPR000048">
    <property type="entry name" value="IQ_motif_EF-hand-BS"/>
</dbReference>
<protein>
    <recommendedName>
        <fullName evidence="4">Dynein regulatory complex protein 10</fullName>
    </recommendedName>
    <alternativeName>
        <fullName evidence="10">IQ domain-containing protein D</fullName>
    </alternativeName>
</protein>
<evidence type="ECO:0000256" key="9">
    <source>
        <dbReference type="ARBA" id="ARBA00023273"/>
    </source>
</evidence>
<reference evidence="14" key="1">
    <citation type="submission" date="2021-05" db="EMBL/GenBank/DDBJ databases">
        <authorList>
            <person name="Tigano A."/>
        </authorList>
    </citation>
    <scope>NUCLEOTIDE SEQUENCE</scope>
</reference>
<evidence type="ECO:0000256" key="5">
    <source>
        <dbReference type="ARBA" id="ARBA00022490"/>
    </source>
</evidence>
<accession>A0A8S4B3H7</accession>
<comment type="subcellular location">
    <subcellularLocation>
        <location evidence="2">Cytoplasm</location>
        <location evidence="2">Cytoskeleton</location>
        <location evidence="2">Flagellum axoneme</location>
    </subcellularLocation>
</comment>
<evidence type="ECO:0000256" key="1">
    <source>
        <dbReference type="ARBA" id="ARBA00003029"/>
    </source>
</evidence>
<evidence type="ECO:0000256" key="11">
    <source>
        <dbReference type="ARBA" id="ARBA00046836"/>
    </source>
</evidence>
<evidence type="ECO:0000256" key="10">
    <source>
        <dbReference type="ARBA" id="ARBA00032180"/>
    </source>
</evidence>
<comment type="caution">
    <text evidence="14">The sequence shown here is derived from an EMBL/GenBank/DDBJ whole genome shotgun (WGS) entry which is preliminary data.</text>
</comment>
<dbReference type="Pfam" id="PF00612">
    <property type="entry name" value="IQ"/>
    <property type="match status" value="1"/>
</dbReference>
<dbReference type="PANTHER" id="PTHR31598:SF1">
    <property type="entry name" value="DYNEIN REGULATORY COMPLEX PROTEIN 10"/>
    <property type="match status" value="1"/>
</dbReference>
<keyword evidence="5" id="KW-0963">Cytoplasm</keyword>
<feature type="coiled-coil region" evidence="12">
    <location>
        <begin position="198"/>
        <end position="344"/>
    </location>
</feature>
<name>A0A8S4B3H7_9TELE</name>
<dbReference type="EMBL" id="CAJRST010011112">
    <property type="protein sequence ID" value="CAG5922811.1"/>
    <property type="molecule type" value="Genomic_DNA"/>
</dbReference>
<keyword evidence="7" id="KW-0969">Cilium</keyword>
<evidence type="ECO:0000313" key="14">
    <source>
        <dbReference type="EMBL" id="CAG5922811.1"/>
    </source>
</evidence>
<dbReference type="InterPro" id="IPR042815">
    <property type="entry name" value="DRC10"/>
</dbReference>
<feature type="region of interest" description="Disordered" evidence="13">
    <location>
        <begin position="367"/>
        <end position="386"/>
    </location>
</feature>
<gene>
    <name evidence="14" type="ORF">MMEN_LOCUS10559</name>
</gene>
<evidence type="ECO:0000256" key="6">
    <source>
        <dbReference type="ARBA" id="ARBA00022846"/>
    </source>
</evidence>
<evidence type="ECO:0000313" key="15">
    <source>
        <dbReference type="Proteomes" id="UP000677803"/>
    </source>
</evidence>
<evidence type="ECO:0000256" key="3">
    <source>
        <dbReference type="ARBA" id="ARBA00009071"/>
    </source>
</evidence>
<dbReference type="CDD" id="cd23767">
    <property type="entry name" value="IQCD"/>
    <property type="match status" value="1"/>
</dbReference>
<evidence type="ECO:0000256" key="13">
    <source>
        <dbReference type="SAM" id="MobiDB-lite"/>
    </source>
</evidence>
<keyword evidence="8" id="KW-0206">Cytoskeleton</keyword>
<dbReference type="PROSITE" id="PS50096">
    <property type="entry name" value="IQ"/>
    <property type="match status" value="1"/>
</dbReference>
<keyword evidence="9" id="KW-0966">Cell projection</keyword>
<dbReference type="Proteomes" id="UP000677803">
    <property type="component" value="Unassembled WGS sequence"/>
</dbReference>
<evidence type="ECO:0000256" key="2">
    <source>
        <dbReference type="ARBA" id="ARBA00004611"/>
    </source>
</evidence>
<evidence type="ECO:0000256" key="8">
    <source>
        <dbReference type="ARBA" id="ARBA00023212"/>
    </source>
</evidence>
<comment type="subunit">
    <text evidence="11">Component of the nexin-dynein regulatory complex (N-DRC). Interacts with CFAP52.</text>
</comment>
<evidence type="ECO:0000256" key="12">
    <source>
        <dbReference type="SAM" id="Coils"/>
    </source>
</evidence>
<proteinExistence type="inferred from homology"/>
<dbReference type="AlphaFoldDB" id="A0A8S4B3H7"/>
<evidence type="ECO:0000256" key="4">
    <source>
        <dbReference type="ARBA" id="ARBA00021752"/>
    </source>
</evidence>
<organism evidence="14 15">
    <name type="scientific">Menidia menidia</name>
    <name type="common">Atlantic silverside</name>
    <dbReference type="NCBI Taxonomy" id="238744"/>
    <lineage>
        <taxon>Eukaryota</taxon>
        <taxon>Metazoa</taxon>
        <taxon>Chordata</taxon>
        <taxon>Craniata</taxon>
        <taxon>Vertebrata</taxon>
        <taxon>Euteleostomi</taxon>
        <taxon>Actinopterygii</taxon>
        <taxon>Neopterygii</taxon>
        <taxon>Teleostei</taxon>
        <taxon>Neoteleostei</taxon>
        <taxon>Acanthomorphata</taxon>
        <taxon>Ovalentaria</taxon>
        <taxon>Atherinomorphae</taxon>
        <taxon>Atheriniformes</taxon>
        <taxon>Atherinopsidae</taxon>
        <taxon>Menidiinae</taxon>
        <taxon>Menidia</taxon>
    </lineage>
</organism>
<keyword evidence="15" id="KW-1185">Reference proteome</keyword>
<dbReference type="Gene3D" id="1.20.5.190">
    <property type="match status" value="1"/>
</dbReference>
<keyword evidence="6" id="KW-0282">Flagellum</keyword>
<keyword evidence="12" id="KW-0175">Coiled coil</keyword>
<sequence>MADNQSEVALLFKKNKLSLEARRVSNIVEKCINEVEAAAALPCIHRIYASSNVVDSDLSKALEAHQLLKEKLEKNDSLKQESAELHGAKGEDARKTHSAQLEKDIKRSVRNVIRCFRANPNALVSIKAALDVELGESESNLIKTLQMFHNHTIERLFRLDEEPQPSSPSFRNVENLILHEKQSLTHLKEKNEWLTLQISEREREIRHLEKDLGNIREENLPALQDKQAQQNMKILSTKLSSLQKEADELSLQLNSLMLENKQAERVLQEKNKMLETEIENLIQTFDGQMEEIEAKLELNEREYEKEQEEVKKLEELFPALERDCNKIQEKRRLAEEKRIRETRELELKTKAAIVIQAWWRGYSIRKTLKNKGKKKKGKKGKGKRKK</sequence>
<comment type="function">
    <text evidence="1">Component of the nexin-dynein regulatory complex (N-DRC), a key regulator of ciliary/flagellar motility which maintains the alignment and integrity of the distal axoneme and regulates microtubule sliding in motile axonemes.</text>
</comment>
<dbReference type="SMART" id="SM00015">
    <property type="entry name" value="IQ"/>
    <property type="match status" value="1"/>
</dbReference>
<dbReference type="OrthoDB" id="536093at2759"/>
<evidence type="ECO:0000256" key="7">
    <source>
        <dbReference type="ARBA" id="ARBA00023069"/>
    </source>
</evidence>
<comment type="similarity">
    <text evidence="3">Belongs to the DRC10 family.</text>
</comment>